<dbReference type="Pfam" id="PF01297">
    <property type="entry name" value="ZnuA"/>
    <property type="match status" value="1"/>
</dbReference>
<dbReference type="EMBL" id="AMCI01000563">
    <property type="protein sequence ID" value="EJX08679.1"/>
    <property type="molecule type" value="Genomic_DNA"/>
</dbReference>
<dbReference type="GO" id="GO:0007155">
    <property type="term" value="P:cell adhesion"/>
    <property type="evidence" value="ECO:0007669"/>
    <property type="project" value="InterPro"/>
</dbReference>
<accession>J9GMD5</accession>
<dbReference type="GO" id="GO:0030001">
    <property type="term" value="P:metal ion transport"/>
    <property type="evidence" value="ECO:0007669"/>
    <property type="project" value="InterPro"/>
</dbReference>
<dbReference type="InterPro" id="IPR006127">
    <property type="entry name" value="ZnuA-like"/>
</dbReference>
<sequence>MKLQMKTIKMLFFTGFSLLLAGCTGNVTSNQVEKQEKPIITVTIEPQRYFTEAIAGDKFEVVSMVPKGASPETYDPVPQQLVSLRNSEAYLRIGHIEFERVWMDKLMDNTPHIQVFDTSKGVDFIFDRHQLCYHEDKRQGEPMHGIDPHIWNSTTNALIIAGNTFKALSQLDKENTHYYMARYDSLCHRIMQVDSLIHKQLSTPTAAKTFMIYHPALSYFARDYGLQQVSIEEGGKEPSPAHLKDLIDLCKTSNVHVIFVQPEFDQRNAETIMKQTGTRIVPINPLNYAWEEEMLNITQALTTTEQP</sequence>
<dbReference type="PANTHER" id="PTHR42953:SF3">
    <property type="entry name" value="HIGH-AFFINITY ZINC UPTAKE SYSTEM PROTEIN ZNUA"/>
    <property type="match status" value="1"/>
</dbReference>
<dbReference type="PROSITE" id="PS51257">
    <property type="entry name" value="PROKAR_LIPOPROTEIN"/>
    <property type="match status" value="1"/>
</dbReference>
<organism evidence="4">
    <name type="scientific">gut metagenome</name>
    <dbReference type="NCBI Taxonomy" id="749906"/>
    <lineage>
        <taxon>unclassified sequences</taxon>
        <taxon>metagenomes</taxon>
        <taxon>organismal metagenomes</taxon>
    </lineage>
</organism>
<protein>
    <submittedName>
        <fullName evidence="4">Periplasmic solute binding protein</fullName>
    </submittedName>
</protein>
<comment type="similarity">
    <text evidence="1">Belongs to the bacterial solute-binding protein 9 family.</text>
</comment>
<dbReference type="GO" id="GO:0046872">
    <property type="term" value="F:metal ion binding"/>
    <property type="evidence" value="ECO:0007669"/>
    <property type="project" value="InterPro"/>
</dbReference>
<dbReference type="PANTHER" id="PTHR42953">
    <property type="entry name" value="HIGH-AFFINITY ZINC UPTAKE SYSTEM PROTEIN ZNUA-RELATED"/>
    <property type="match status" value="1"/>
</dbReference>
<dbReference type="AlphaFoldDB" id="J9GMD5"/>
<dbReference type="InterPro" id="IPR050492">
    <property type="entry name" value="Bact_metal-bind_prot9"/>
</dbReference>
<gene>
    <name evidence="4" type="ORF">EVA_03210</name>
</gene>
<name>J9GMD5_9ZZZZ</name>
<dbReference type="Gene3D" id="3.40.50.1980">
    <property type="entry name" value="Nitrogenase molybdenum iron protein domain"/>
    <property type="match status" value="2"/>
</dbReference>
<dbReference type="PRINTS" id="PR00691">
    <property type="entry name" value="ADHESINB"/>
</dbReference>
<proteinExistence type="inferred from homology"/>
<comment type="caution">
    <text evidence="4">The sequence shown here is derived from an EMBL/GenBank/DDBJ whole genome shotgun (WGS) entry which is preliminary data.</text>
</comment>
<keyword evidence="3" id="KW-0732">Signal</keyword>
<dbReference type="PRINTS" id="PR00690">
    <property type="entry name" value="ADHESNFAMILY"/>
</dbReference>
<keyword evidence="2" id="KW-0813">Transport</keyword>
<evidence type="ECO:0000256" key="2">
    <source>
        <dbReference type="ARBA" id="ARBA00022448"/>
    </source>
</evidence>
<dbReference type="SUPFAM" id="SSF53807">
    <property type="entry name" value="Helical backbone' metal receptor"/>
    <property type="match status" value="1"/>
</dbReference>
<dbReference type="InterPro" id="IPR006129">
    <property type="entry name" value="AdhesinB"/>
</dbReference>
<dbReference type="InterPro" id="IPR006128">
    <property type="entry name" value="Lipoprotein_PsaA-like"/>
</dbReference>
<evidence type="ECO:0000313" key="4">
    <source>
        <dbReference type="EMBL" id="EJX08679.1"/>
    </source>
</evidence>
<evidence type="ECO:0000256" key="3">
    <source>
        <dbReference type="ARBA" id="ARBA00022729"/>
    </source>
</evidence>
<evidence type="ECO:0000256" key="1">
    <source>
        <dbReference type="ARBA" id="ARBA00011028"/>
    </source>
</evidence>
<reference evidence="4" key="1">
    <citation type="journal article" date="2012" name="PLoS ONE">
        <title>Gene sets for utilization of primary and secondary nutrition supplies in the distal gut of endangered iberian lynx.</title>
        <authorList>
            <person name="Alcaide M."/>
            <person name="Messina E."/>
            <person name="Richter M."/>
            <person name="Bargiela R."/>
            <person name="Peplies J."/>
            <person name="Huws S.A."/>
            <person name="Newbold C.J."/>
            <person name="Golyshin P.N."/>
            <person name="Simon M.A."/>
            <person name="Lopez G."/>
            <person name="Yakimov M.M."/>
            <person name="Ferrer M."/>
        </authorList>
    </citation>
    <scope>NUCLEOTIDE SEQUENCE</scope>
</reference>